<gene>
    <name evidence="13" type="ORF">SteCoe_15791</name>
</gene>
<dbReference type="SMART" id="SM00326">
    <property type="entry name" value="SH3"/>
    <property type="match status" value="1"/>
</dbReference>
<dbReference type="EMBL" id="MPUH01000308">
    <property type="protein sequence ID" value="OMJ83328.1"/>
    <property type="molecule type" value="Genomic_DNA"/>
</dbReference>
<dbReference type="GO" id="GO:0008270">
    <property type="term" value="F:zinc ion binding"/>
    <property type="evidence" value="ECO:0007669"/>
    <property type="project" value="UniProtKB-KW"/>
</dbReference>
<keyword evidence="14" id="KW-1185">Reference proteome</keyword>
<dbReference type="GO" id="GO:1903078">
    <property type="term" value="P:positive regulation of protein localization to plasma membrane"/>
    <property type="evidence" value="ECO:0007669"/>
    <property type="project" value="TreeGrafter"/>
</dbReference>
<keyword evidence="7" id="KW-0479">Metal-binding</keyword>
<keyword evidence="10" id="KW-0175">Coiled coil</keyword>
<keyword evidence="6" id="KW-0677">Repeat</keyword>
<evidence type="ECO:0000256" key="1">
    <source>
        <dbReference type="ARBA" id="ARBA00004236"/>
    </source>
</evidence>
<protein>
    <recommendedName>
        <fullName evidence="12">SH3 domain-containing protein</fullName>
    </recommendedName>
</protein>
<dbReference type="OrthoDB" id="5971719at2759"/>
<evidence type="ECO:0000256" key="2">
    <source>
        <dbReference type="ARBA" id="ARBA00004496"/>
    </source>
</evidence>
<dbReference type="PANTHER" id="PTHR15135:SF7">
    <property type="entry name" value="STAC-LIKE, ISOFORM J"/>
    <property type="match status" value="1"/>
</dbReference>
<dbReference type="AlphaFoldDB" id="A0A1R2C2T2"/>
<evidence type="ECO:0000256" key="4">
    <source>
        <dbReference type="ARBA" id="ARBA00022475"/>
    </source>
</evidence>
<dbReference type="InterPro" id="IPR036028">
    <property type="entry name" value="SH3-like_dom_sf"/>
</dbReference>
<dbReference type="Proteomes" id="UP000187209">
    <property type="component" value="Unassembled WGS sequence"/>
</dbReference>
<evidence type="ECO:0000313" key="13">
    <source>
        <dbReference type="EMBL" id="OMJ83328.1"/>
    </source>
</evidence>
<sequence length="314" mass="36155">MADKKKVLGKGKLKQKEPSLIKKQELGKYPIENLASDEYIIKKFKSPKILTTQQNPDPNKKPGTPTPLSAPKSKFFIKRISETPKPSKDDYDNKRKSFSNIPEYGDVLIQNLGLKLSKYKQKNFELEEKLKQMEARFRNEENTLRGEIEKLNFNLKKLKAESTEREASLHQEIFSLRRDNEEIKITFKFQISQIFSTLESHIDNPIKEKIESLVNEINLKIDDTVLTDTNNVDNFFTGCFSNLPQGLSSSREIVSPHQVQAIALYDYTPKSNGELRLVSGDRIVVLNSDESNNWWLGRIGDRIGMFPRNCVMLD</sequence>
<dbReference type="GO" id="GO:0005737">
    <property type="term" value="C:cytoplasm"/>
    <property type="evidence" value="ECO:0007669"/>
    <property type="project" value="UniProtKB-SubCell"/>
</dbReference>
<name>A0A1R2C2T2_9CILI</name>
<dbReference type="PANTHER" id="PTHR15135">
    <property type="entry name" value="STAC"/>
    <property type="match status" value="1"/>
</dbReference>
<feature type="domain" description="SH3" evidence="12">
    <location>
        <begin position="256"/>
        <end position="314"/>
    </location>
</feature>
<dbReference type="InterPro" id="IPR039688">
    <property type="entry name" value="STAC1/2/3"/>
</dbReference>
<dbReference type="PRINTS" id="PR00452">
    <property type="entry name" value="SH3DOMAIN"/>
</dbReference>
<dbReference type="Gene3D" id="2.30.30.40">
    <property type="entry name" value="SH3 Domains"/>
    <property type="match status" value="1"/>
</dbReference>
<evidence type="ECO:0000256" key="5">
    <source>
        <dbReference type="ARBA" id="ARBA00022490"/>
    </source>
</evidence>
<evidence type="ECO:0000256" key="3">
    <source>
        <dbReference type="ARBA" id="ARBA00022443"/>
    </source>
</evidence>
<keyword evidence="7" id="KW-0862">Zinc</keyword>
<comment type="caution">
    <text evidence="13">The sequence shown here is derived from an EMBL/GenBank/DDBJ whole genome shotgun (WGS) entry which is preliminary data.</text>
</comment>
<dbReference type="GO" id="GO:0005886">
    <property type="term" value="C:plasma membrane"/>
    <property type="evidence" value="ECO:0007669"/>
    <property type="project" value="UniProtKB-SubCell"/>
</dbReference>
<proteinExistence type="predicted"/>
<evidence type="ECO:0000313" key="14">
    <source>
        <dbReference type="Proteomes" id="UP000187209"/>
    </source>
</evidence>
<evidence type="ECO:0000256" key="11">
    <source>
        <dbReference type="SAM" id="MobiDB-lite"/>
    </source>
</evidence>
<organism evidence="13 14">
    <name type="scientific">Stentor coeruleus</name>
    <dbReference type="NCBI Taxonomy" id="5963"/>
    <lineage>
        <taxon>Eukaryota</taxon>
        <taxon>Sar</taxon>
        <taxon>Alveolata</taxon>
        <taxon>Ciliophora</taxon>
        <taxon>Postciliodesmatophora</taxon>
        <taxon>Heterotrichea</taxon>
        <taxon>Heterotrichida</taxon>
        <taxon>Stentoridae</taxon>
        <taxon>Stentor</taxon>
    </lineage>
</organism>
<evidence type="ECO:0000256" key="7">
    <source>
        <dbReference type="ARBA" id="ARBA00022771"/>
    </source>
</evidence>
<dbReference type="InterPro" id="IPR001452">
    <property type="entry name" value="SH3_domain"/>
</dbReference>
<keyword evidence="7" id="KW-0863">Zinc-finger</keyword>
<evidence type="ECO:0000256" key="10">
    <source>
        <dbReference type="SAM" id="Coils"/>
    </source>
</evidence>
<accession>A0A1R2C2T2</accession>
<feature type="coiled-coil region" evidence="10">
    <location>
        <begin position="109"/>
        <end position="161"/>
    </location>
</feature>
<keyword evidence="4" id="KW-1003">Cell membrane</keyword>
<evidence type="ECO:0000256" key="6">
    <source>
        <dbReference type="ARBA" id="ARBA00022737"/>
    </source>
</evidence>
<dbReference type="Pfam" id="PF00018">
    <property type="entry name" value="SH3_1"/>
    <property type="match status" value="1"/>
</dbReference>
<keyword evidence="5" id="KW-0963">Cytoplasm</keyword>
<reference evidence="13 14" key="1">
    <citation type="submission" date="2016-11" db="EMBL/GenBank/DDBJ databases">
        <title>The macronuclear genome of Stentor coeruleus: a giant cell with tiny introns.</title>
        <authorList>
            <person name="Slabodnick M."/>
            <person name="Ruby J.G."/>
            <person name="Reiff S.B."/>
            <person name="Swart E.C."/>
            <person name="Gosai S."/>
            <person name="Prabakaran S."/>
            <person name="Witkowska E."/>
            <person name="Larue G.E."/>
            <person name="Fisher S."/>
            <person name="Freeman R.M."/>
            <person name="Gunawardena J."/>
            <person name="Chu W."/>
            <person name="Stover N.A."/>
            <person name="Gregory B.D."/>
            <person name="Nowacki M."/>
            <person name="Derisi J."/>
            <person name="Roy S.W."/>
            <person name="Marshall W.F."/>
            <person name="Sood P."/>
        </authorList>
    </citation>
    <scope>NUCLEOTIDE SEQUENCE [LARGE SCALE GENOMIC DNA]</scope>
    <source>
        <strain evidence="13">WM001</strain>
    </source>
</reference>
<comment type="subcellular location">
    <subcellularLocation>
        <location evidence="1">Cell membrane</location>
    </subcellularLocation>
    <subcellularLocation>
        <location evidence="2">Cytoplasm</location>
    </subcellularLocation>
</comment>
<keyword evidence="8" id="KW-0472">Membrane</keyword>
<dbReference type="PROSITE" id="PS50002">
    <property type="entry name" value="SH3"/>
    <property type="match status" value="1"/>
</dbReference>
<keyword evidence="3 9" id="KW-0728">SH3 domain</keyword>
<feature type="region of interest" description="Disordered" evidence="11">
    <location>
        <begin position="47"/>
        <end position="72"/>
    </location>
</feature>
<evidence type="ECO:0000259" key="12">
    <source>
        <dbReference type="PROSITE" id="PS50002"/>
    </source>
</evidence>
<evidence type="ECO:0000256" key="8">
    <source>
        <dbReference type="ARBA" id="ARBA00023136"/>
    </source>
</evidence>
<evidence type="ECO:0000256" key="9">
    <source>
        <dbReference type="PROSITE-ProRule" id="PRU00192"/>
    </source>
</evidence>
<dbReference type="CDD" id="cd00174">
    <property type="entry name" value="SH3"/>
    <property type="match status" value="1"/>
</dbReference>
<dbReference type="SUPFAM" id="SSF50044">
    <property type="entry name" value="SH3-domain"/>
    <property type="match status" value="1"/>
</dbReference>